<comment type="caution">
    <text evidence="2">The sequence shown here is derived from an EMBL/GenBank/DDBJ whole genome shotgun (WGS) entry which is preliminary data.</text>
</comment>
<dbReference type="InterPro" id="IPR025392">
    <property type="entry name" value="DUF4124"/>
</dbReference>
<organism evidence="2">
    <name type="scientific">marine sediment metagenome</name>
    <dbReference type="NCBI Taxonomy" id="412755"/>
    <lineage>
        <taxon>unclassified sequences</taxon>
        <taxon>metagenomes</taxon>
        <taxon>ecological metagenomes</taxon>
    </lineage>
</organism>
<evidence type="ECO:0000313" key="2">
    <source>
        <dbReference type="EMBL" id="KKN06700.1"/>
    </source>
</evidence>
<gene>
    <name evidence="2" type="ORF">LCGC14_1074580</name>
</gene>
<feature type="domain" description="DUF4124" evidence="1">
    <location>
        <begin position="11"/>
        <end position="58"/>
    </location>
</feature>
<sequence>MIYIMKYYTLLLFLLSFTVNADVYRSVNKQGNVSFSDTASDNAEKVELQPSYTYNPPVIPDLADDESASEPVEMAIPDYALVIISPGQNEALRENAGNITINSSITPELNIDREDKLVFSLDGQLKSEAQIATNYTFTNVDRGSHIAVVSVVDKTGKIIKSSKSRLFHVLRANVN</sequence>
<proteinExistence type="predicted"/>
<accession>A0A0F9MH08</accession>
<name>A0A0F9MH08_9ZZZZ</name>
<protein>
    <recommendedName>
        <fullName evidence="1">DUF4124 domain-containing protein</fullName>
    </recommendedName>
</protein>
<dbReference type="EMBL" id="LAZR01004656">
    <property type="protein sequence ID" value="KKN06700.1"/>
    <property type="molecule type" value="Genomic_DNA"/>
</dbReference>
<dbReference type="Pfam" id="PF13511">
    <property type="entry name" value="DUF4124"/>
    <property type="match status" value="1"/>
</dbReference>
<dbReference type="AlphaFoldDB" id="A0A0F9MH08"/>
<reference evidence="2" key="1">
    <citation type="journal article" date="2015" name="Nature">
        <title>Complex archaea that bridge the gap between prokaryotes and eukaryotes.</title>
        <authorList>
            <person name="Spang A."/>
            <person name="Saw J.H."/>
            <person name="Jorgensen S.L."/>
            <person name="Zaremba-Niedzwiedzka K."/>
            <person name="Martijn J."/>
            <person name="Lind A.E."/>
            <person name="van Eijk R."/>
            <person name="Schleper C."/>
            <person name="Guy L."/>
            <person name="Ettema T.J."/>
        </authorList>
    </citation>
    <scope>NUCLEOTIDE SEQUENCE</scope>
</reference>
<evidence type="ECO:0000259" key="1">
    <source>
        <dbReference type="Pfam" id="PF13511"/>
    </source>
</evidence>